<evidence type="ECO:0000256" key="2">
    <source>
        <dbReference type="ARBA" id="ARBA00012438"/>
    </source>
</evidence>
<feature type="region of interest" description="Disordered" evidence="6">
    <location>
        <begin position="401"/>
        <end position="550"/>
    </location>
</feature>
<evidence type="ECO:0000256" key="4">
    <source>
        <dbReference type="ARBA" id="ARBA00022679"/>
    </source>
</evidence>
<keyword evidence="9" id="KW-0067">ATP-binding</keyword>
<protein>
    <recommendedName>
        <fullName evidence="2">histidine kinase</fullName>
        <ecNumber evidence="2">2.7.13.3</ecNumber>
    </recommendedName>
</protein>
<keyword evidence="3" id="KW-0597">Phosphoprotein</keyword>
<dbReference type="PANTHER" id="PTHR45436">
    <property type="entry name" value="SENSOR HISTIDINE KINASE YKOH"/>
    <property type="match status" value="1"/>
</dbReference>
<reference evidence="9 10" key="1">
    <citation type="journal article" date="2019" name="Int. J. Syst. Evol. Microbiol.">
        <title>The Global Catalogue of Microorganisms (GCM) 10K type strain sequencing project: providing services to taxonomists for standard genome sequencing and annotation.</title>
        <authorList>
            <consortium name="The Broad Institute Genomics Platform"/>
            <consortium name="The Broad Institute Genome Sequencing Center for Infectious Disease"/>
            <person name="Wu L."/>
            <person name="Ma J."/>
        </authorList>
    </citation>
    <scope>NUCLEOTIDE SEQUENCE [LARGE SCALE GENOMIC DNA]</scope>
    <source>
        <strain evidence="9 10">JCM 9383</strain>
    </source>
</reference>
<feature type="domain" description="Histidine kinase/HSP90-like ATPase" evidence="8">
    <location>
        <begin position="282"/>
        <end position="395"/>
    </location>
</feature>
<evidence type="ECO:0000313" key="10">
    <source>
        <dbReference type="Proteomes" id="UP001500979"/>
    </source>
</evidence>
<dbReference type="RefSeq" id="WP_344679248.1">
    <property type="nucleotide sequence ID" value="NZ_BAAAUX010000011.1"/>
</dbReference>
<dbReference type="InterPro" id="IPR050428">
    <property type="entry name" value="TCS_sensor_his_kinase"/>
</dbReference>
<dbReference type="InterPro" id="IPR003594">
    <property type="entry name" value="HATPase_dom"/>
</dbReference>
<evidence type="ECO:0000313" key="9">
    <source>
        <dbReference type="EMBL" id="GAA2785745.1"/>
    </source>
</evidence>
<dbReference type="PANTHER" id="PTHR45436:SF5">
    <property type="entry name" value="SENSOR HISTIDINE KINASE TRCS"/>
    <property type="match status" value="1"/>
</dbReference>
<keyword evidence="7" id="KW-1133">Transmembrane helix</keyword>
<dbReference type="Proteomes" id="UP001500979">
    <property type="component" value="Unassembled WGS sequence"/>
</dbReference>
<evidence type="ECO:0000256" key="5">
    <source>
        <dbReference type="ARBA" id="ARBA00022777"/>
    </source>
</evidence>
<feature type="transmembrane region" description="Helical" evidence="7">
    <location>
        <begin position="32"/>
        <end position="54"/>
    </location>
</feature>
<keyword evidence="7" id="KW-0472">Membrane</keyword>
<keyword evidence="7" id="KW-0812">Transmembrane</keyword>
<dbReference type="Pfam" id="PF02518">
    <property type="entry name" value="HATPase_c"/>
    <property type="match status" value="1"/>
</dbReference>
<dbReference type="GO" id="GO:0005524">
    <property type="term" value="F:ATP binding"/>
    <property type="evidence" value="ECO:0007669"/>
    <property type="project" value="UniProtKB-KW"/>
</dbReference>
<feature type="compositionally biased region" description="Basic and acidic residues" evidence="6">
    <location>
        <begin position="539"/>
        <end position="550"/>
    </location>
</feature>
<sequence>MSEFPLSDTGSDRLAIPWPRTDDDLRTRITRLAVLPATAVALLGTAAGTALVAVPSAVTSYAVLGGGAAAVAAVLTVAARQARNTFRAVDHRIDSSQRDDQQWITTLRGTMAEGQDELRRLVKQVRNGEHPTPRAPAGQPADNTPLALLAHDLQQAQRVAEAAVVETAARPFTSDSDHRVAVFVNLARRLQSLIHRAIQKLDELEHQVEDPDLLKGLFYVDHLTTGVRRQAESLAVLGGAVPRRQWSQPVSMYTVLRSAVAEVEHYARVKVVPPIEGMLHGHAVADVIHLIAELVENATTFSAPETQVIVRTENVTAGLAIDIQDRGLGMPQEDQRRANELLANPGDIDLGELLKDGRIGLYVVAELSQRHGVAVRVQNNIYGGTDAVIVVPHRLLGEEVPDEQPAAPEQPPAPPVAEVPAPEPASGGRHEARPRPFADSIPASGAHRPRYERRTGSLPEPQAVVFKDAGTGPADNGTGPARNGARPAGNEARPPLPKRKGGTSYLVPELLDNHADREDYGGGHDPGLMAAFQQGLDLGSRDDDPRDRAR</sequence>
<organism evidence="9 10">
    <name type="scientific">Saccharopolyspora taberi</name>
    <dbReference type="NCBI Taxonomy" id="60895"/>
    <lineage>
        <taxon>Bacteria</taxon>
        <taxon>Bacillati</taxon>
        <taxon>Actinomycetota</taxon>
        <taxon>Actinomycetes</taxon>
        <taxon>Pseudonocardiales</taxon>
        <taxon>Pseudonocardiaceae</taxon>
        <taxon>Saccharopolyspora</taxon>
    </lineage>
</organism>
<dbReference type="SMART" id="SM00387">
    <property type="entry name" value="HATPase_c"/>
    <property type="match status" value="1"/>
</dbReference>
<name>A0ABN3VAT7_9PSEU</name>
<keyword evidence="10" id="KW-1185">Reference proteome</keyword>
<evidence type="ECO:0000256" key="7">
    <source>
        <dbReference type="SAM" id="Phobius"/>
    </source>
</evidence>
<dbReference type="EC" id="2.7.13.3" evidence="2"/>
<evidence type="ECO:0000256" key="1">
    <source>
        <dbReference type="ARBA" id="ARBA00000085"/>
    </source>
</evidence>
<evidence type="ECO:0000259" key="8">
    <source>
        <dbReference type="SMART" id="SM00387"/>
    </source>
</evidence>
<feature type="transmembrane region" description="Helical" evidence="7">
    <location>
        <begin position="60"/>
        <end position="79"/>
    </location>
</feature>
<keyword evidence="4" id="KW-0808">Transferase</keyword>
<comment type="caution">
    <text evidence="9">The sequence shown here is derived from an EMBL/GenBank/DDBJ whole genome shotgun (WGS) entry which is preliminary data.</text>
</comment>
<evidence type="ECO:0000256" key="6">
    <source>
        <dbReference type="SAM" id="MobiDB-lite"/>
    </source>
</evidence>
<feature type="compositionally biased region" description="Basic and acidic residues" evidence="6">
    <location>
        <begin position="511"/>
        <end position="522"/>
    </location>
</feature>
<dbReference type="EMBL" id="BAAAUX010000011">
    <property type="protein sequence ID" value="GAA2785745.1"/>
    <property type="molecule type" value="Genomic_DNA"/>
</dbReference>
<dbReference type="InterPro" id="IPR036890">
    <property type="entry name" value="HATPase_C_sf"/>
</dbReference>
<keyword evidence="9" id="KW-0547">Nucleotide-binding</keyword>
<dbReference type="SUPFAM" id="SSF55874">
    <property type="entry name" value="ATPase domain of HSP90 chaperone/DNA topoisomerase II/histidine kinase"/>
    <property type="match status" value="1"/>
</dbReference>
<proteinExistence type="predicted"/>
<keyword evidence="5" id="KW-0418">Kinase</keyword>
<evidence type="ECO:0000256" key="3">
    <source>
        <dbReference type="ARBA" id="ARBA00022553"/>
    </source>
</evidence>
<gene>
    <name evidence="9" type="ORF">GCM10010470_19930</name>
</gene>
<dbReference type="Gene3D" id="3.30.565.10">
    <property type="entry name" value="Histidine kinase-like ATPase, C-terminal domain"/>
    <property type="match status" value="1"/>
</dbReference>
<accession>A0ABN3VAT7</accession>
<feature type="compositionally biased region" description="Pro residues" evidence="6">
    <location>
        <begin position="408"/>
        <end position="423"/>
    </location>
</feature>
<comment type="catalytic activity">
    <reaction evidence="1">
        <text>ATP + protein L-histidine = ADP + protein N-phospho-L-histidine.</text>
        <dbReference type="EC" id="2.7.13.3"/>
    </reaction>
</comment>